<dbReference type="RefSeq" id="WP_135360345.1">
    <property type="nucleotide sequence ID" value="NZ_RWJZ01000005.1"/>
</dbReference>
<evidence type="ECO:0000313" key="2">
    <source>
        <dbReference type="EMBL" id="TGB41537.1"/>
    </source>
</evidence>
<feature type="domain" description="Ferric siderophore reductase C-terminal" evidence="1">
    <location>
        <begin position="194"/>
        <end position="214"/>
    </location>
</feature>
<keyword evidence="3" id="KW-1185">Reference proteome</keyword>
<dbReference type="Pfam" id="PF11575">
    <property type="entry name" value="FhuF_C"/>
    <property type="match status" value="1"/>
</dbReference>
<dbReference type="InterPro" id="IPR024726">
    <property type="entry name" value="FhuF_C"/>
</dbReference>
<sequence>MNIATQLGEIASLGGFFAITVGGDPAGWVPVQRCYDDGCVDLVAKTSAGYRTTDLRIGASLVQFSHASRLWSPLLAGALQYGVLPELIDLQRHATSTQLRLPLAVGTPVDGALAGQLYRLVITEHLEPLAAGLKVKMAPGLLYGNAAAALVAAAHELAGARPELRDDVRDITESLLTTGELDGTGDLTELTFRRRSCCLYYRVPGGSNCGDCALTRPRVGVSRRKDAGAGRCGTQ</sequence>
<dbReference type="EMBL" id="RWKA01000008">
    <property type="protein sequence ID" value="TGB41537.1"/>
    <property type="molecule type" value="Genomic_DNA"/>
</dbReference>
<evidence type="ECO:0000313" key="3">
    <source>
        <dbReference type="Proteomes" id="UP000297792"/>
    </source>
</evidence>
<gene>
    <name evidence="2" type="ORF">EJD98_16650</name>
</gene>
<dbReference type="GO" id="GO:0051537">
    <property type="term" value="F:2 iron, 2 sulfur cluster binding"/>
    <property type="evidence" value="ECO:0007669"/>
    <property type="project" value="InterPro"/>
</dbReference>
<dbReference type="AlphaFoldDB" id="A0A4Z0HTQ1"/>
<evidence type="ECO:0000259" key="1">
    <source>
        <dbReference type="Pfam" id="PF11575"/>
    </source>
</evidence>
<dbReference type="Proteomes" id="UP000297792">
    <property type="component" value="Unassembled WGS sequence"/>
</dbReference>
<organism evidence="2 3">
    <name type="scientific">Mycolicibacterium peregrinum</name>
    <name type="common">Mycobacterium peregrinum</name>
    <dbReference type="NCBI Taxonomy" id="43304"/>
    <lineage>
        <taxon>Bacteria</taxon>
        <taxon>Bacillati</taxon>
        <taxon>Actinomycetota</taxon>
        <taxon>Actinomycetes</taxon>
        <taxon>Mycobacteriales</taxon>
        <taxon>Mycobacteriaceae</taxon>
        <taxon>Mycolicibacterium</taxon>
    </lineage>
</organism>
<accession>A0A4Z0HTQ1</accession>
<reference evidence="2 3" key="1">
    <citation type="submission" date="2018-12" db="EMBL/GenBank/DDBJ databases">
        <title>Draft genome sequences of Mycolicibacterium peregrinum isolated from a pig with lymphadenitis and from soil on the same Japanese pig farm.</title>
        <authorList>
            <person name="Komatsu T."/>
            <person name="Ohya K."/>
            <person name="Sawai K."/>
            <person name="Odoi J.O."/>
            <person name="Otsu K."/>
            <person name="Ota A."/>
            <person name="Ito T."/>
            <person name="Kawai M."/>
            <person name="Maruyama F."/>
        </authorList>
    </citation>
    <scope>NUCLEOTIDE SEQUENCE [LARGE SCALE GENOMIC DNA]</scope>
    <source>
        <strain evidence="2 3">138</strain>
    </source>
</reference>
<comment type="caution">
    <text evidence="2">The sequence shown here is derived from an EMBL/GenBank/DDBJ whole genome shotgun (WGS) entry which is preliminary data.</text>
</comment>
<protein>
    <submittedName>
        <fullName evidence="2">(2Fe-2S)-binding protein</fullName>
    </submittedName>
</protein>
<name>A0A4Z0HTQ1_MYCPR</name>
<proteinExistence type="predicted"/>